<sequence length="126" mass="13904">MPSESQPNAGVRRPDGGRLSVADRLDDDHFPAYTMGRAAELVGVTPAFLRALDGAGLITPARSEGGHRRYSRHQLKLAARVRELVDRGTPADAACRIVGLEERLEQVERDYEELRRQGGRAAHPHQ</sequence>
<gene>
    <name evidence="4" type="ORF">CP972_17510</name>
</gene>
<keyword evidence="5" id="KW-1185">Reference proteome</keyword>
<evidence type="ECO:0000256" key="1">
    <source>
        <dbReference type="ARBA" id="ARBA00023125"/>
    </source>
</evidence>
<reference evidence="4 5" key="1">
    <citation type="submission" date="2017-09" db="EMBL/GenBank/DDBJ databases">
        <authorList>
            <person name="Lee N."/>
            <person name="Cho B.-K."/>
        </authorList>
    </citation>
    <scope>NUCLEOTIDE SEQUENCE [LARGE SCALE GENOMIC DNA]</scope>
    <source>
        <strain evidence="4 5">ATCC 13879</strain>
    </source>
</reference>
<dbReference type="RefSeq" id="WP_055608907.1">
    <property type="nucleotide sequence ID" value="NZ_CP023697.1"/>
</dbReference>
<evidence type="ECO:0000313" key="4">
    <source>
        <dbReference type="EMBL" id="QEV07194.1"/>
    </source>
</evidence>
<evidence type="ECO:0000256" key="2">
    <source>
        <dbReference type="SAM" id="MobiDB-lite"/>
    </source>
</evidence>
<dbReference type="SMART" id="SM00422">
    <property type="entry name" value="HTH_MERR"/>
    <property type="match status" value="1"/>
</dbReference>
<dbReference type="InterPro" id="IPR009061">
    <property type="entry name" value="DNA-bd_dom_put_sf"/>
</dbReference>
<dbReference type="InterPro" id="IPR000551">
    <property type="entry name" value="MerR-type_HTH_dom"/>
</dbReference>
<proteinExistence type="predicted"/>
<accession>A0ABX6AZ12</accession>
<feature type="compositionally biased region" description="Basic and acidic residues" evidence="2">
    <location>
        <begin position="12"/>
        <end position="23"/>
    </location>
</feature>
<dbReference type="Proteomes" id="UP000326041">
    <property type="component" value="Chromosome"/>
</dbReference>
<dbReference type="SUPFAM" id="SSF46955">
    <property type="entry name" value="Putative DNA-binding domain"/>
    <property type="match status" value="1"/>
</dbReference>
<feature type="domain" description="HTH merR-type" evidence="3">
    <location>
        <begin position="32"/>
        <end position="100"/>
    </location>
</feature>
<dbReference type="PANTHER" id="PTHR30204">
    <property type="entry name" value="REDOX-CYCLING DRUG-SENSING TRANSCRIPTIONAL ACTIVATOR SOXR"/>
    <property type="match status" value="1"/>
</dbReference>
<organism evidence="4 5">
    <name type="scientific">Streptomyces prasinus</name>
    <dbReference type="NCBI Taxonomy" id="67345"/>
    <lineage>
        <taxon>Bacteria</taxon>
        <taxon>Bacillati</taxon>
        <taxon>Actinomycetota</taxon>
        <taxon>Actinomycetes</taxon>
        <taxon>Kitasatosporales</taxon>
        <taxon>Streptomycetaceae</taxon>
        <taxon>Streptomyces</taxon>
    </lineage>
</organism>
<evidence type="ECO:0000259" key="3">
    <source>
        <dbReference type="PROSITE" id="PS50937"/>
    </source>
</evidence>
<keyword evidence="1" id="KW-0238">DNA-binding</keyword>
<dbReference type="GeneID" id="95536327"/>
<dbReference type="Pfam" id="PF13411">
    <property type="entry name" value="MerR_1"/>
    <property type="match status" value="1"/>
</dbReference>
<dbReference type="EMBL" id="CP023697">
    <property type="protein sequence ID" value="QEV07194.1"/>
    <property type="molecule type" value="Genomic_DNA"/>
</dbReference>
<protein>
    <submittedName>
        <fullName evidence="4">MerR family transcriptional regulator</fullName>
    </submittedName>
</protein>
<dbReference type="InterPro" id="IPR047057">
    <property type="entry name" value="MerR_fam"/>
</dbReference>
<dbReference type="PROSITE" id="PS50937">
    <property type="entry name" value="HTH_MERR_2"/>
    <property type="match status" value="1"/>
</dbReference>
<dbReference type="Gene3D" id="1.10.1660.10">
    <property type="match status" value="1"/>
</dbReference>
<dbReference type="PANTHER" id="PTHR30204:SF93">
    <property type="entry name" value="HTH MERR-TYPE DOMAIN-CONTAINING PROTEIN"/>
    <property type="match status" value="1"/>
</dbReference>
<feature type="region of interest" description="Disordered" evidence="2">
    <location>
        <begin position="1"/>
        <end position="23"/>
    </location>
</feature>
<evidence type="ECO:0000313" key="5">
    <source>
        <dbReference type="Proteomes" id="UP000326041"/>
    </source>
</evidence>
<name>A0ABX6AZ12_9ACTN</name>